<dbReference type="InterPro" id="IPR011711">
    <property type="entry name" value="GntR_C"/>
</dbReference>
<dbReference type="PANTHER" id="PTHR43537">
    <property type="entry name" value="TRANSCRIPTIONAL REGULATOR, GNTR FAMILY"/>
    <property type="match status" value="1"/>
</dbReference>
<evidence type="ECO:0000256" key="2">
    <source>
        <dbReference type="ARBA" id="ARBA00023125"/>
    </source>
</evidence>
<dbReference type="InterPro" id="IPR008920">
    <property type="entry name" value="TF_FadR/GntR_C"/>
</dbReference>
<evidence type="ECO:0000256" key="1">
    <source>
        <dbReference type="ARBA" id="ARBA00023015"/>
    </source>
</evidence>
<dbReference type="Gene3D" id="1.10.10.10">
    <property type="entry name" value="Winged helix-like DNA-binding domain superfamily/Winged helix DNA-binding domain"/>
    <property type="match status" value="1"/>
</dbReference>
<dbReference type="Proteomes" id="UP001501138">
    <property type="component" value="Unassembled WGS sequence"/>
</dbReference>
<dbReference type="PROSITE" id="PS50949">
    <property type="entry name" value="HTH_GNTR"/>
    <property type="match status" value="1"/>
</dbReference>
<dbReference type="SUPFAM" id="SSF48008">
    <property type="entry name" value="GntR ligand-binding domain-like"/>
    <property type="match status" value="1"/>
</dbReference>
<dbReference type="InterPro" id="IPR000524">
    <property type="entry name" value="Tscrpt_reg_HTH_GntR"/>
</dbReference>
<dbReference type="PANTHER" id="PTHR43537:SF45">
    <property type="entry name" value="GNTR FAMILY REGULATORY PROTEIN"/>
    <property type="match status" value="1"/>
</dbReference>
<dbReference type="Gene3D" id="1.20.120.530">
    <property type="entry name" value="GntR ligand-binding domain-like"/>
    <property type="match status" value="1"/>
</dbReference>
<keyword evidence="2" id="KW-0238">DNA-binding</keyword>
<sequence length="255" mass="27254">MSLSAPGPISRSVLSDEIHLVVRDMILEHVIAPGARINIDALSAQLGVSPTPLREALVRLESDGLVVKTPMRGYSTTPLLSVGEFVDLSQLRTVLESWTAGTAARRADDAARAALAAELDAARASFADPGDEVSAYRALMEHDSRFHTLVATLAGNALIVQTFERTHFHLHFLRLYLASRTVHVASVDAELVDGQFGLYLDEGGARGSRVLDEHAAIAAAVAAGDVDRASTLMREHIESSEARFEPVVAALAQLG</sequence>
<dbReference type="SUPFAM" id="SSF46785">
    <property type="entry name" value="Winged helix' DNA-binding domain"/>
    <property type="match status" value="1"/>
</dbReference>
<dbReference type="EMBL" id="BAAAPM010000005">
    <property type="protein sequence ID" value="GAA1730813.1"/>
    <property type="molecule type" value="Genomic_DNA"/>
</dbReference>
<comment type="caution">
    <text evidence="5">The sequence shown here is derived from an EMBL/GenBank/DDBJ whole genome shotgun (WGS) entry which is preliminary data.</text>
</comment>
<keyword evidence="1" id="KW-0805">Transcription regulation</keyword>
<dbReference type="SMART" id="SM00895">
    <property type="entry name" value="FCD"/>
    <property type="match status" value="1"/>
</dbReference>
<dbReference type="SMART" id="SM00345">
    <property type="entry name" value="HTH_GNTR"/>
    <property type="match status" value="1"/>
</dbReference>
<evidence type="ECO:0000259" key="4">
    <source>
        <dbReference type="PROSITE" id="PS50949"/>
    </source>
</evidence>
<evidence type="ECO:0000313" key="6">
    <source>
        <dbReference type="Proteomes" id="UP001501138"/>
    </source>
</evidence>
<protein>
    <submittedName>
        <fullName evidence="5">GntR family transcriptional regulator</fullName>
    </submittedName>
</protein>
<evidence type="ECO:0000313" key="5">
    <source>
        <dbReference type="EMBL" id="GAA1730813.1"/>
    </source>
</evidence>
<dbReference type="InterPro" id="IPR036390">
    <property type="entry name" value="WH_DNA-bd_sf"/>
</dbReference>
<dbReference type="CDD" id="cd07377">
    <property type="entry name" value="WHTH_GntR"/>
    <property type="match status" value="1"/>
</dbReference>
<keyword evidence="6" id="KW-1185">Reference proteome</keyword>
<accession>A0ABN2JKS1</accession>
<gene>
    <name evidence="5" type="ORF">GCM10009809_27940</name>
</gene>
<evidence type="ECO:0000256" key="3">
    <source>
        <dbReference type="ARBA" id="ARBA00023163"/>
    </source>
</evidence>
<dbReference type="Pfam" id="PF07729">
    <property type="entry name" value="FCD"/>
    <property type="match status" value="1"/>
</dbReference>
<proteinExistence type="predicted"/>
<keyword evidence="3" id="KW-0804">Transcription</keyword>
<dbReference type="Pfam" id="PF00392">
    <property type="entry name" value="GntR"/>
    <property type="match status" value="1"/>
</dbReference>
<dbReference type="RefSeq" id="WP_344249058.1">
    <property type="nucleotide sequence ID" value="NZ_BAAAPM010000005.1"/>
</dbReference>
<dbReference type="InterPro" id="IPR036388">
    <property type="entry name" value="WH-like_DNA-bd_sf"/>
</dbReference>
<reference evidence="5 6" key="1">
    <citation type="journal article" date="2019" name="Int. J. Syst. Evol. Microbiol.">
        <title>The Global Catalogue of Microorganisms (GCM) 10K type strain sequencing project: providing services to taxonomists for standard genome sequencing and annotation.</title>
        <authorList>
            <consortium name="The Broad Institute Genomics Platform"/>
            <consortium name="The Broad Institute Genome Sequencing Center for Infectious Disease"/>
            <person name="Wu L."/>
            <person name="Ma J."/>
        </authorList>
    </citation>
    <scope>NUCLEOTIDE SEQUENCE [LARGE SCALE GENOMIC DNA]</scope>
    <source>
        <strain evidence="5 6">JCM 15589</strain>
    </source>
</reference>
<organism evidence="5 6">
    <name type="scientific">Isoptericola hypogeus</name>
    <dbReference type="NCBI Taxonomy" id="300179"/>
    <lineage>
        <taxon>Bacteria</taxon>
        <taxon>Bacillati</taxon>
        <taxon>Actinomycetota</taxon>
        <taxon>Actinomycetes</taxon>
        <taxon>Micrococcales</taxon>
        <taxon>Promicromonosporaceae</taxon>
        <taxon>Isoptericola</taxon>
    </lineage>
</organism>
<name>A0ABN2JKS1_9MICO</name>
<feature type="domain" description="HTH gntR-type" evidence="4">
    <location>
        <begin position="12"/>
        <end position="79"/>
    </location>
</feature>